<keyword evidence="6" id="KW-0067">ATP-binding</keyword>
<evidence type="ECO:0000256" key="4">
    <source>
        <dbReference type="ARBA" id="ARBA00022741"/>
    </source>
</evidence>
<comment type="catalytic activity">
    <reaction evidence="7">
        <text>L-threonyl-[protein] + ATP = O-phospho-L-threonyl-[protein] + ADP + H(+)</text>
        <dbReference type="Rhea" id="RHEA:46608"/>
        <dbReference type="Rhea" id="RHEA-COMP:11060"/>
        <dbReference type="Rhea" id="RHEA-COMP:11605"/>
        <dbReference type="ChEBI" id="CHEBI:15378"/>
        <dbReference type="ChEBI" id="CHEBI:30013"/>
        <dbReference type="ChEBI" id="CHEBI:30616"/>
        <dbReference type="ChEBI" id="CHEBI:61977"/>
        <dbReference type="ChEBI" id="CHEBI:456216"/>
        <dbReference type="EC" id="2.7.11.1"/>
    </reaction>
</comment>
<accession>A0AAV9TQL1</accession>
<evidence type="ECO:0000256" key="8">
    <source>
        <dbReference type="ARBA" id="ARBA00048679"/>
    </source>
</evidence>
<dbReference type="SUPFAM" id="SSF81383">
    <property type="entry name" value="F-box domain"/>
    <property type="match status" value="1"/>
</dbReference>
<comment type="caution">
    <text evidence="12">The sequence shown here is derived from an EMBL/GenBank/DDBJ whole genome shotgun (WGS) entry which is preliminary data.</text>
</comment>
<keyword evidence="5 12" id="KW-0418">Kinase</keyword>
<keyword evidence="4" id="KW-0547">Nucleotide-binding</keyword>
<keyword evidence="13" id="KW-1185">Reference proteome</keyword>
<keyword evidence="3" id="KW-0808">Transferase</keyword>
<dbReference type="SMART" id="SM00220">
    <property type="entry name" value="S_TKc"/>
    <property type="match status" value="1"/>
</dbReference>
<dbReference type="GO" id="GO:0004674">
    <property type="term" value="F:protein serine/threonine kinase activity"/>
    <property type="evidence" value="ECO:0007669"/>
    <property type="project" value="UniProtKB-KW"/>
</dbReference>
<dbReference type="PROSITE" id="PS50181">
    <property type="entry name" value="FBOX"/>
    <property type="match status" value="1"/>
</dbReference>
<evidence type="ECO:0000259" key="10">
    <source>
        <dbReference type="PROSITE" id="PS50011"/>
    </source>
</evidence>
<dbReference type="GO" id="GO:0050684">
    <property type="term" value="P:regulation of mRNA processing"/>
    <property type="evidence" value="ECO:0007669"/>
    <property type="project" value="TreeGrafter"/>
</dbReference>
<feature type="domain" description="Protein kinase" evidence="10">
    <location>
        <begin position="875"/>
        <end position="1257"/>
    </location>
</feature>
<dbReference type="InterPro" id="IPR011009">
    <property type="entry name" value="Kinase-like_dom_sf"/>
</dbReference>
<dbReference type="InterPro" id="IPR051334">
    <property type="entry name" value="SRPK"/>
</dbReference>
<dbReference type="PROSITE" id="PS50011">
    <property type="entry name" value="PROTEIN_KINASE_DOM"/>
    <property type="match status" value="1"/>
</dbReference>
<dbReference type="AlphaFoldDB" id="A0AAV9TQL1"/>
<evidence type="ECO:0000256" key="1">
    <source>
        <dbReference type="ARBA" id="ARBA00012513"/>
    </source>
</evidence>
<organism evidence="12 13">
    <name type="scientific">Colletotrichum tabaci</name>
    <dbReference type="NCBI Taxonomy" id="1209068"/>
    <lineage>
        <taxon>Eukaryota</taxon>
        <taxon>Fungi</taxon>
        <taxon>Dikarya</taxon>
        <taxon>Ascomycota</taxon>
        <taxon>Pezizomycotina</taxon>
        <taxon>Sordariomycetes</taxon>
        <taxon>Hypocreomycetidae</taxon>
        <taxon>Glomerellales</taxon>
        <taxon>Glomerellaceae</taxon>
        <taxon>Colletotrichum</taxon>
        <taxon>Colletotrichum destructivum species complex</taxon>
    </lineage>
</organism>
<dbReference type="EC" id="2.7.11.1" evidence="1"/>
<evidence type="ECO:0000313" key="13">
    <source>
        <dbReference type="Proteomes" id="UP001327957"/>
    </source>
</evidence>
<dbReference type="InterPro" id="IPR036047">
    <property type="entry name" value="F-box-like_dom_sf"/>
</dbReference>
<dbReference type="Proteomes" id="UP001327957">
    <property type="component" value="Unassembled WGS sequence"/>
</dbReference>
<evidence type="ECO:0000259" key="11">
    <source>
        <dbReference type="PROSITE" id="PS50181"/>
    </source>
</evidence>
<dbReference type="EMBL" id="JASAOK010000002">
    <property type="protein sequence ID" value="KAK6225836.1"/>
    <property type="molecule type" value="Genomic_DNA"/>
</dbReference>
<dbReference type="PANTHER" id="PTHR47634">
    <property type="entry name" value="PROTEIN KINASE DOMAIN-CONTAINING PROTEIN-RELATED"/>
    <property type="match status" value="1"/>
</dbReference>
<dbReference type="GO" id="GO:0000245">
    <property type="term" value="P:spliceosomal complex assembly"/>
    <property type="evidence" value="ECO:0007669"/>
    <property type="project" value="TreeGrafter"/>
</dbReference>
<evidence type="ECO:0000256" key="5">
    <source>
        <dbReference type="ARBA" id="ARBA00022777"/>
    </source>
</evidence>
<evidence type="ECO:0000256" key="7">
    <source>
        <dbReference type="ARBA" id="ARBA00047899"/>
    </source>
</evidence>
<dbReference type="InterPro" id="IPR000719">
    <property type="entry name" value="Prot_kinase_dom"/>
</dbReference>
<dbReference type="GO" id="GO:0005524">
    <property type="term" value="F:ATP binding"/>
    <property type="evidence" value="ECO:0007669"/>
    <property type="project" value="UniProtKB-KW"/>
</dbReference>
<dbReference type="Gene3D" id="1.10.510.10">
    <property type="entry name" value="Transferase(Phosphotransferase) domain 1"/>
    <property type="match status" value="1"/>
</dbReference>
<reference evidence="12 13" key="1">
    <citation type="submission" date="2023-04" db="EMBL/GenBank/DDBJ databases">
        <title>Colletotrichum tabacum stain YC1 causing leaf anthracnose on Nicotiana tabacum(L.) cv.</title>
        <authorList>
            <person name="Ji Z."/>
            <person name="Wang M."/>
            <person name="Zhang J."/>
            <person name="Wang N."/>
            <person name="Zhou Z."/>
        </authorList>
    </citation>
    <scope>NUCLEOTIDE SEQUENCE [LARGE SCALE GENOMIC DNA]</scope>
    <source>
        <strain evidence="12 13">YC1</strain>
    </source>
</reference>
<name>A0AAV9TQL1_9PEZI</name>
<keyword evidence="2" id="KW-0723">Serine/threonine-protein kinase</keyword>
<dbReference type="PANTHER" id="PTHR47634:SF9">
    <property type="entry name" value="PROTEIN KINASE DOMAIN-CONTAINING PROTEIN-RELATED"/>
    <property type="match status" value="1"/>
</dbReference>
<evidence type="ECO:0000313" key="12">
    <source>
        <dbReference type="EMBL" id="KAK6225836.1"/>
    </source>
</evidence>
<sequence>MSGKRDYRCAICGGPFRSNIALRSRSRDEEHPEGLGDDLPQEWQYDGFDPSHYHREDVEWLEKARILAFNSTAGVSTTRAFVSGVGDIGPRFGHVAIGDRGADPSAPDYPLMEYSCYSDTCQHGPAFPFHPCCYELLLLNFSEQHGVQAAQLDKDLLYNVMFELMTPSVEDTLFLDLDYGVDIDRAFDPKPGHRDPVTVVPLIGATAAGTFYDLSPYAAMRPADVQEYSSVMGGIPPAGPDALAKLPLEVLTLIASFLDTRSVFQLIKTSPTVFSAVVRNRCFWKRHLQAWYRWYFEWQAILLKDTDPFLKQADLMQVAFNLDRPGESDLISDMIMTNRRRIWGVCDQLARRYLSRHRLQQRDSAKLPAPSGIIGPVRCSQPAVVQPRPAGARLDLADAYWVRSVEDHRHPRVFEAFFDAENGLVGLSLAPVGQRRYFGRQGIDALDVDLEGVQARGCGSAKDAVETRPSRSVNETCRSWKHTADIAPGQAIKGLVLHVQGTNAQTYRVSWTVQPPSRTIGAIPTYICGLTIVYLDGETVLLGSAGDPQALGNLCHRPLMVPEASPSSRVYFELVGMMGQTIGEIGEEMMASLALLYASRPSRETSLDMSDGESWTAYYNPLAAHLWKDNSATVLGDWVWEHEHWLTLNTLPRSDLPRMGFPCSHSDTIPKEMLLWARTPSEVHVHDLKRLSGWLVLRHVGDMYADIYELCGLRAEYRSSRATEVIGMTEIDGRSWPEDELVHFEIDGGGGECVSEIGVASAFGEPSSLYMRTNRGREVVFARPSSAREAASCRRVRISPAGSSVVGVVLAFGRPGGWDVDTEDEEEEDEGHPLDTEVRAAPIEYDWIDGVECLGLYEPGGYHPVMIDTLLHGRYRIVDKLGFGGYSTIWLAHDVQLQRYVGVKVNISGTSLPRREPAILRALSAADATPTPSTVHTAAIEACDAIPCILDEFEIRGPNGTHACYAVVPAQGNLREASFSRLFPIDVARALAAKLALAVLFVHSQGIVHGDIHLRNVLVKLPSSFDDLSVDQFRHTFGEPETAPIRRVDGKPLSPNVPTHAVMPLYLGKKAQDFTLDDARGLILGDFGEAFAPATERRLGKHCNTPVAKRAPETLFEPDAPVSYPSDVWGLGLAMWEILGMKALFGESETRDEVVAQQIDVLGSRGFPPAWAREWDGSPHGGKEGTPRRPATDDRETWPPLDEAFEEFVQKYRRRRGTAGVFGEEETQAVLGLMRGMLEFRPEDRLTIHEVLGSEWMVKWAMPQLEGSRGS</sequence>
<gene>
    <name evidence="12" type="ORF">QIS74_01883</name>
</gene>
<protein>
    <recommendedName>
        <fullName evidence="1">non-specific serine/threonine protein kinase</fullName>
        <ecNumber evidence="1">2.7.11.1</ecNumber>
    </recommendedName>
</protein>
<feature type="domain" description="F-box" evidence="11">
    <location>
        <begin position="240"/>
        <end position="287"/>
    </location>
</feature>
<dbReference type="InterPro" id="IPR001810">
    <property type="entry name" value="F-box_dom"/>
</dbReference>
<dbReference type="Pfam" id="PF00069">
    <property type="entry name" value="Pkinase"/>
    <property type="match status" value="1"/>
</dbReference>
<feature type="region of interest" description="Disordered" evidence="9">
    <location>
        <begin position="1172"/>
        <end position="1198"/>
    </location>
</feature>
<comment type="catalytic activity">
    <reaction evidence="8">
        <text>L-seryl-[protein] + ATP = O-phospho-L-seryl-[protein] + ADP + H(+)</text>
        <dbReference type="Rhea" id="RHEA:17989"/>
        <dbReference type="Rhea" id="RHEA-COMP:9863"/>
        <dbReference type="Rhea" id="RHEA-COMP:11604"/>
        <dbReference type="ChEBI" id="CHEBI:15378"/>
        <dbReference type="ChEBI" id="CHEBI:29999"/>
        <dbReference type="ChEBI" id="CHEBI:30616"/>
        <dbReference type="ChEBI" id="CHEBI:83421"/>
        <dbReference type="ChEBI" id="CHEBI:456216"/>
        <dbReference type="EC" id="2.7.11.1"/>
    </reaction>
</comment>
<proteinExistence type="predicted"/>
<feature type="compositionally biased region" description="Basic and acidic residues" evidence="9">
    <location>
        <begin position="1173"/>
        <end position="1197"/>
    </location>
</feature>
<evidence type="ECO:0000256" key="9">
    <source>
        <dbReference type="SAM" id="MobiDB-lite"/>
    </source>
</evidence>
<evidence type="ECO:0000256" key="3">
    <source>
        <dbReference type="ARBA" id="ARBA00022679"/>
    </source>
</evidence>
<evidence type="ECO:0000256" key="6">
    <source>
        <dbReference type="ARBA" id="ARBA00022840"/>
    </source>
</evidence>
<dbReference type="Gene3D" id="3.30.200.20">
    <property type="entry name" value="Phosphorylase Kinase, domain 1"/>
    <property type="match status" value="1"/>
</dbReference>
<dbReference type="SUPFAM" id="SSF56112">
    <property type="entry name" value="Protein kinase-like (PK-like)"/>
    <property type="match status" value="1"/>
</dbReference>
<evidence type="ECO:0000256" key="2">
    <source>
        <dbReference type="ARBA" id="ARBA00022527"/>
    </source>
</evidence>